<organism evidence="1">
    <name type="scientific">Ananas comosus var. bracteatus</name>
    <name type="common">red pineapple</name>
    <dbReference type="NCBI Taxonomy" id="296719"/>
    <lineage>
        <taxon>Eukaryota</taxon>
        <taxon>Viridiplantae</taxon>
        <taxon>Streptophyta</taxon>
        <taxon>Embryophyta</taxon>
        <taxon>Tracheophyta</taxon>
        <taxon>Spermatophyta</taxon>
        <taxon>Magnoliopsida</taxon>
        <taxon>Liliopsida</taxon>
        <taxon>Poales</taxon>
        <taxon>Bromeliaceae</taxon>
        <taxon>Bromelioideae</taxon>
        <taxon>Ananas</taxon>
    </lineage>
</organism>
<dbReference type="EMBL" id="LR862147">
    <property type="protein sequence ID" value="CAD1829325.1"/>
    <property type="molecule type" value="Genomic_DNA"/>
</dbReference>
<dbReference type="AlphaFoldDB" id="A0A6V7PES1"/>
<reference evidence="1" key="1">
    <citation type="submission" date="2020-07" db="EMBL/GenBank/DDBJ databases">
        <authorList>
            <person name="Lin J."/>
        </authorList>
    </citation>
    <scope>NUCLEOTIDE SEQUENCE</scope>
</reference>
<proteinExistence type="predicted"/>
<dbReference type="Pfam" id="PF04398">
    <property type="entry name" value="DUF538"/>
    <property type="match status" value="2"/>
</dbReference>
<accession>A0A6V7PES1</accession>
<gene>
    <name evidence="1" type="ORF">CB5_LOCUS12536</name>
</gene>
<dbReference type="InterPro" id="IPR007493">
    <property type="entry name" value="DUF538"/>
</dbReference>
<sequence>MASQTIESYREGAEIVRGDAVCKKKSIELLEELDLPKGLFPLEDIQEFGYNRAVGFVWLVQKKKREHTFKKIKQVVSYATEVAAFVEKGKLKKVMGVKVRELLLWLTVVEVFIEDPMIGKITFKTSTGLADSFHVSAFELGEAPDHPWNAICKKKYFELLEELSLLKGLFSLEEFKEFGYNLIVKAFVEKGKLKKVMGMKVRGLLLWLTVVEVFIEELTIRKITFIKTGTGLSDSFYVSTF</sequence>
<dbReference type="Gene3D" id="2.30.240.10">
    <property type="entry name" value="At5g01610-like"/>
    <property type="match status" value="2"/>
</dbReference>
<dbReference type="SUPFAM" id="SSF141562">
    <property type="entry name" value="At5g01610-like"/>
    <property type="match status" value="2"/>
</dbReference>
<dbReference type="PANTHER" id="PTHR31676">
    <property type="entry name" value="T31J12.3 PROTEIN-RELATED"/>
    <property type="match status" value="1"/>
</dbReference>
<evidence type="ECO:0000313" key="1">
    <source>
        <dbReference type="EMBL" id="CAD1829325.1"/>
    </source>
</evidence>
<dbReference type="PANTHER" id="PTHR31676:SF191">
    <property type="entry name" value="OS07G0120650 PROTEIN"/>
    <property type="match status" value="1"/>
</dbReference>
<protein>
    <submittedName>
        <fullName evidence="1">Uncharacterized protein</fullName>
    </submittedName>
</protein>
<dbReference type="InterPro" id="IPR036758">
    <property type="entry name" value="At5g01610-like"/>
</dbReference>
<name>A0A6V7PES1_ANACO</name>